<evidence type="ECO:0008006" key="5">
    <source>
        <dbReference type="Google" id="ProtNLM"/>
    </source>
</evidence>
<keyword evidence="4" id="KW-1185">Reference proteome</keyword>
<dbReference type="Gene3D" id="3.20.20.80">
    <property type="entry name" value="Glycosidases"/>
    <property type="match status" value="2"/>
</dbReference>
<organism evidence="3 4">
    <name type="scientific">Dryococelus australis</name>
    <dbReference type="NCBI Taxonomy" id="614101"/>
    <lineage>
        <taxon>Eukaryota</taxon>
        <taxon>Metazoa</taxon>
        <taxon>Ecdysozoa</taxon>
        <taxon>Arthropoda</taxon>
        <taxon>Hexapoda</taxon>
        <taxon>Insecta</taxon>
        <taxon>Pterygota</taxon>
        <taxon>Neoptera</taxon>
        <taxon>Polyneoptera</taxon>
        <taxon>Phasmatodea</taxon>
        <taxon>Verophasmatodea</taxon>
        <taxon>Anareolatae</taxon>
        <taxon>Phasmatidae</taxon>
        <taxon>Eurycanthinae</taxon>
        <taxon>Dryococelus</taxon>
    </lineage>
</organism>
<dbReference type="EMBL" id="JARBHB010000001">
    <property type="protein sequence ID" value="KAJ8894834.1"/>
    <property type="molecule type" value="Genomic_DNA"/>
</dbReference>
<dbReference type="PANTHER" id="PTHR46145">
    <property type="entry name" value="HEPARANASE"/>
    <property type="match status" value="1"/>
</dbReference>
<name>A0ABQ9IEZ2_9NEOP</name>
<gene>
    <name evidence="3" type="ORF">PR048_000141</name>
</gene>
<dbReference type="SUPFAM" id="SSF51445">
    <property type="entry name" value="(Trans)glycosidases"/>
    <property type="match status" value="1"/>
</dbReference>
<accession>A0ABQ9IEZ2</accession>
<dbReference type="Pfam" id="PF03662">
    <property type="entry name" value="Glyco_hydro_79n"/>
    <property type="match status" value="1"/>
</dbReference>
<feature type="signal peptide" evidence="2">
    <location>
        <begin position="1"/>
        <end position="38"/>
    </location>
</feature>
<evidence type="ECO:0000313" key="4">
    <source>
        <dbReference type="Proteomes" id="UP001159363"/>
    </source>
</evidence>
<sequence length="449" mass="50221">MSVLARWVQQSCRQRQYPTRWQHLVTVVLLWGELQVSATPLQPRADAFITLDSSALKVVHEVNERLLSFTLDSSYIMERWVDKHMRDEKFLKMASHLAPAYLRVGGTESDAMLFKESSSLEDRQNGEVASRDFQTFYMTGDEWKLINEFVAKADLKLVFCINALHRSDGSPWDPSNAKQLLDSLAVVDVFTEPDLYSAMYHKYVTTSQLAEDFATLRSLLNSYPRYKSSLLIGPDVFSSDWYLGRFLTSENNTLTETSSAYKGGATNITDRFVDGFMWLDKLGLAAKLGVDVVCRQNLYGNKYSLLNIDNFDPNPDWWLSVLYKKLVGTGILNTTIPTGSVRLYAQCSKTSPGSIVLFGMNLNSQGADVQVKSSATGVKAGKVLAYVLTGESGLQSQTVLLNGKRLVMESNYSLPKLEPVTVSASPLHLPAFSLAFFVLEDIKVTACKW</sequence>
<dbReference type="Proteomes" id="UP001159363">
    <property type="component" value="Chromosome 1"/>
</dbReference>
<evidence type="ECO:0000256" key="1">
    <source>
        <dbReference type="ARBA" id="ARBA00009800"/>
    </source>
</evidence>
<comment type="similarity">
    <text evidence="1">Belongs to the glycosyl hydrolase 79 family.</text>
</comment>
<reference evidence="3 4" key="1">
    <citation type="submission" date="2023-02" db="EMBL/GenBank/DDBJ databases">
        <title>LHISI_Scaffold_Assembly.</title>
        <authorList>
            <person name="Stuart O.P."/>
            <person name="Cleave R."/>
            <person name="Magrath M.J.L."/>
            <person name="Mikheyev A.S."/>
        </authorList>
    </citation>
    <scope>NUCLEOTIDE SEQUENCE [LARGE SCALE GENOMIC DNA]</scope>
    <source>
        <strain evidence="3">Daus_M_001</strain>
        <tissue evidence="3">Leg muscle</tissue>
    </source>
</reference>
<dbReference type="PANTHER" id="PTHR46145:SF4">
    <property type="entry name" value="HEPARANASE"/>
    <property type="match status" value="1"/>
</dbReference>
<evidence type="ECO:0000313" key="3">
    <source>
        <dbReference type="EMBL" id="KAJ8894834.1"/>
    </source>
</evidence>
<dbReference type="InterPro" id="IPR017853">
    <property type="entry name" value="GH"/>
</dbReference>
<keyword evidence="2" id="KW-0732">Signal</keyword>
<protein>
    <recommendedName>
        <fullName evidence="5">Heparanase</fullName>
    </recommendedName>
</protein>
<proteinExistence type="inferred from homology"/>
<evidence type="ECO:0000256" key="2">
    <source>
        <dbReference type="SAM" id="SignalP"/>
    </source>
</evidence>
<comment type="caution">
    <text evidence="3">The sequence shown here is derived from an EMBL/GenBank/DDBJ whole genome shotgun (WGS) entry which is preliminary data.</text>
</comment>
<feature type="chain" id="PRO_5046067875" description="Heparanase" evidence="2">
    <location>
        <begin position="39"/>
        <end position="449"/>
    </location>
</feature>
<dbReference type="InterPro" id="IPR005199">
    <property type="entry name" value="Glyco_hydro_79"/>
</dbReference>